<evidence type="ECO:0000256" key="10">
    <source>
        <dbReference type="SAM" id="Phobius"/>
    </source>
</evidence>
<dbReference type="InterPro" id="IPR050706">
    <property type="entry name" value="Cyclic-di-GMP_PDE-like"/>
</dbReference>
<dbReference type="EMBL" id="CP040428">
    <property type="protein sequence ID" value="QCT19013.1"/>
    <property type="molecule type" value="Genomic_DNA"/>
</dbReference>
<dbReference type="Gene3D" id="3.20.20.450">
    <property type="entry name" value="EAL domain"/>
    <property type="match status" value="1"/>
</dbReference>
<comment type="subcellular location">
    <subcellularLocation>
        <location evidence="1">Cell membrane</location>
        <topology evidence="1">Multi-pass membrane protein</topology>
    </subcellularLocation>
</comment>
<organism evidence="12 13">
    <name type="scientific">Jejubacter calystegiae</name>
    <dbReference type="NCBI Taxonomy" id="2579935"/>
    <lineage>
        <taxon>Bacteria</taxon>
        <taxon>Pseudomonadati</taxon>
        <taxon>Pseudomonadota</taxon>
        <taxon>Gammaproteobacteria</taxon>
        <taxon>Enterobacterales</taxon>
        <taxon>Enterobacteriaceae</taxon>
        <taxon>Jejubacter</taxon>
    </lineage>
</organism>
<dbReference type="InterPro" id="IPR024744">
    <property type="entry name" value="CSS-motif_dom"/>
</dbReference>
<feature type="transmembrane region" description="Helical" evidence="10">
    <location>
        <begin position="225"/>
        <end position="251"/>
    </location>
</feature>
<dbReference type="InterPro" id="IPR035919">
    <property type="entry name" value="EAL_sf"/>
</dbReference>
<keyword evidence="5 10" id="KW-0812">Transmembrane</keyword>
<dbReference type="PANTHER" id="PTHR33121:SF80">
    <property type="entry name" value="CYCLIC DI-GMP PHOSPHODIESTERASE PDEL"/>
    <property type="match status" value="1"/>
</dbReference>
<evidence type="ECO:0000256" key="9">
    <source>
        <dbReference type="ARBA" id="ARBA00034290"/>
    </source>
</evidence>
<accession>A0A4P8YGH3</accession>
<keyword evidence="13" id="KW-1185">Reference proteome</keyword>
<evidence type="ECO:0000256" key="8">
    <source>
        <dbReference type="ARBA" id="ARBA00023136"/>
    </source>
</evidence>
<dbReference type="SMART" id="SM00052">
    <property type="entry name" value="EAL"/>
    <property type="match status" value="1"/>
</dbReference>
<keyword evidence="7 10" id="KW-1133">Transmembrane helix</keyword>
<feature type="domain" description="EAL" evidence="11">
    <location>
        <begin position="254"/>
        <end position="508"/>
    </location>
</feature>
<dbReference type="GO" id="GO:0005886">
    <property type="term" value="C:plasma membrane"/>
    <property type="evidence" value="ECO:0007669"/>
    <property type="project" value="UniProtKB-SubCell"/>
</dbReference>
<keyword evidence="6" id="KW-0378">Hydrolase</keyword>
<dbReference type="CDD" id="cd01948">
    <property type="entry name" value="EAL"/>
    <property type="match status" value="1"/>
</dbReference>
<dbReference type="InterPro" id="IPR001633">
    <property type="entry name" value="EAL_dom"/>
</dbReference>
<keyword evidence="4" id="KW-0973">c-di-GMP</keyword>
<evidence type="ECO:0000256" key="6">
    <source>
        <dbReference type="ARBA" id="ARBA00022801"/>
    </source>
</evidence>
<name>A0A4P8YGH3_9ENTR</name>
<dbReference type="Proteomes" id="UP000302163">
    <property type="component" value="Chromosome"/>
</dbReference>
<evidence type="ECO:0000256" key="5">
    <source>
        <dbReference type="ARBA" id="ARBA00022692"/>
    </source>
</evidence>
<gene>
    <name evidence="12" type="ORF">FEM41_04780</name>
</gene>
<dbReference type="AlphaFoldDB" id="A0A4P8YGH3"/>
<evidence type="ECO:0000313" key="12">
    <source>
        <dbReference type="EMBL" id="QCT19013.1"/>
    </source>
</evidence>
<sequence length="510" mass="57736">MKNKKIPVRNMLLAISTALAIWLVGALLIHQQTLSTYQAEDEISMANAISRIDMIFETVNQSLGKASDLYSDRCPEMAHSLRQLTALSPYSRSFSMAKQGTIYCSSLSGEVAIPVSDYFKNDRKLSFSYGPVPAQKTQVINLKRQFQNVEIIASIPGFYFYNDLTGQNDKEQHYLSIDGHYLDRSGQLHTAPLARSNTRTRVQASTNYDYSLVYVLPDSYTWRQYYQASAVLFFVFLAIGPLAGVWVYSTLIKPKSLRKKLEVAIDRGEIQPWFQPQVDTLTGELTGCEVLARWISTSDGIIPPNQFIPLAEESRLIIPMTRDLMRQVRSWLLTEKRHITPGFHVSINFSSHHILSGQIIKDCRHFLNGLPDGLIHLVVEITESEILNDNRQINDVLTQLHQLGVIIAIDDFGTGYSNLSYLQDYPLDILKVDRKFITHLEPEVAHRHLIAGIIDISKKLDLSTVVEGVETEKHVESLKQLGATWLQGFYYGKPVPASEFSRIWLKKTGA</sequence>
<dbReference type="PANTHER" id="PTHR33121">
    <property type="entry name" value="CYCLIC DI-GMP PHOSPHODIESTERASE PDEF"/>
    <property type="match status" value="1"/>
</dbReference>
<dbReference type="Pfam" id="PF12792">
    <property type="entry name" value="CSS-motif"/>
    <property type="match status" value="1"/>
</dbReference>
<evidence type="ECO:0000256" key="7">
    <source>
        <dbReference type="ARBA" id="ARBA00022989"/>
    </source>
</evidence>
<dbReference type="PROSITE" id="PS50883">
    <property type="entry name" value="EAL"/>
    <property type="match status" value="1"/>
</dbReference>
<dbReference type="RefSeq" id="WP_138094902.1">
    <property type="nucleotide sequence ID" value="NZ_CP040428.1"/>
</dbReference>
<proteinExistence type="predicted"/>
<comment type="catalytic activity">
    <reaction evidence="9">
        <text>3',3'-c-di-GMP + H2O = 5'-phosphoguanylyl(3'-&gt;5')guanosine + H(+)</text>
        <dbReference type="Rhea" id="RHEA:24902"/>
        <dbReference type="ChEBI" id="CHEBI:15377"/>
        <dbReference type="ChEBI" id="CHEBI:15378"/>
        <dbReference type="ChEBI" id="CHEBI:58754"/>
        <dbReference type="ChEBI" id="CHEBI:58805"/>
        <dbReference type="EC" id="3.1.4.52"/>
    </reaction>
</comment>
<evidence type="ECO:0000256" key="2">
    <source>
        <dbReference type="ARBA" id="ARBA00012282"/>
    </source>
</evidence>
<keyword evidence="8 10" id="KW-0472">Membrane</keyword>
<evidence type="ECO:0000256" key="4">
    <source>
        <dbReference type="ARBA" id="ARBA00022636"/>
    </source>
</evidence>
<dbReference type="KEGG" id="izh:FEM41_04780"/>
<evidence type="ECO:0000259" key="11">
    <source>
        <dbReference type="PROSITE" id="PS50883"/>
    </source>
</evidence>
<evidence type="ECO:0000313" key="13">
    <source>
        <dbReference type="Proteomes" id="UP000302163"/>
    </source>
</evidence>
<evidence type="ECO:0000256" key="3">
    <source>
        <dbReference type="ARBA" id="ARBA00022475"/>
    </source>
</evidence>
<dbReference type="OrthoDB" id="675397at2"/>
<protein>
    <recommendedName>
        <fullName evidence="2">cyclic-guanylate-specific phosphodiesterase</fullName>
        <ecNumber evidence="2">3.1.4.52</ecNumber>
    </recommendedName>
</protein>
<dbReference type="GO" id="GO:0071111">
    <property type="term" value="F:cyclic-guanylate-specific phosphodiesterase activity"/>
    <property type="evidence" value="ECO:0007669"/>
    <property type="project" value="UniProtKB-EC"/>
</dbReference>
<dbReference type="SUPFAM" id="SSF141868">
    <property type="entry name" value="EAL domain-like"/>
    <property type="match status" value="1"/>
</dbReference>
<keyword evidence="3" id="KW-1003">Cell membrane</keyword>
<reference evidence="12 13" key="1">
    <citation type="submission" date="2019-05" db="EMBL/GenBank/DDBJ databases">
        <title>Complete genome sequence of Izhakiella calystegiae KSNA2, an endophyte isolated from beach morning glory (Calystegia soldanella).</title>
        <authorList>
            <person name="Jiang L."/>
            <person name="Jeong J.C."/>
            <person name="Kim C.Y."/>
            <person name="Kim D.H."/>
            <person name="Kim S.W."/>
            <person name="Lee j."/>
        </authorList>
    </citation>
    <scope>NUCLEOTIDE SEQUENCE [LARGE SCALE GENOMIC DNA]</scope>
    <source>
        <strain evidence="12 13">KSNA2</strain>
    </source>
</reference>
<evidence type="ECO:0000256" key="1">
    <source>
        <dbReference type="ARBA" id="ARBA00004651"/>
    </source>
</evidence>
<dbReference type="Pfam" id="PF00563">
    <property type="entry name" value="EAL"/>
    <property type="match status" value="1"/>
</dbReference>
<dbReference type="EC" id="3.1.4.52" evidence="2"/>